<evidence type="ECO:0000313" key="5">
    <source>
        <dbReference type="EMBL" id="SVB49154.1"/>
    </source>
</evidence>
<dbReference type="PANTHER" id="PTHR42939:SF1">
    <property type="entry name" value="ABC TRANSPORTER ATP-BINDING PROTEIN ALBC-RELATED"/>
    <property type="match status" value="1"/>
</dbReference>
<name>A0A382EGF5_9ZZZZ</name>
<dbReference type="GO" id="GO:0005524">
    <property type="term" value="F:ATP binding"/>
    <property type="evidence" value="ECO:0007669"/>
    <property type="project" value="UniProtKB-KW"/>
</dbReference>
<evidence type="ECO:0000259" key="4">
    <source>
        <dbReference type="PROSITE" id="PS50893"/>
    </source>
</evidence>
<evidence type="ECO:0000256" key="3">
    <source>
        <dbReference type="ARBA" id="ARBA00022840"/>
    </source>
</evidence>
<keyword evidence="2" id="KW-0547">Nucleotide-binding</keyword>
<dbReference type="InterPro" id="IPR003439">
    <property type="entry name" value="ABC_transporter-like_ATP-bd"/>
</dbReference>
<accession>A0A382EGF5</accession>
<protein>
    <recommendedName>
        <fullName evidence="4">ABC transporter domain-containing protein</fullName>
    </recommendedName>
</protein>
<dbReference type="Gene3D" id="3.40.50.300">
    <property type="entry name" value="P-loop containing nucleotide triphosphate hydrolases"/>
    <property type="match status" value="1"/>
</dbReference>
<dbReference type="PROSITE" id="PS50893">
    <property type="entry name" value="ABC_TRANSPORTER_2"/>
    <property type="match status" value="1"/>
</dbReference>
<dbReference type="GO" id="GO:0016887">
    <property type="term" value="F:ATP hydrolysis activity"/>
    <property type="evidence" value="ECO:0007669"/>
    <property type="project" value="InterPro"/>
</dbReference>
<gene>
    <name evidence="5" type="ORF">METZ01_LOCUS202008</name>
</gene>
<dbReference type="InterPro" id="IPR051782">
    <property type="entry name" value="ABC_Transporter_VariousFunc"/>
</dbReference>
<dbReference type="EMBL" id="UINC01044130">
    <property type="protein sequence ID" value="SVB49154.1"/>
    <property type="molecule type" value="Genomic_DNA"/>
</dbReference>
<dbReference type="AlphaFoldDB" id="A0A382EGF5"/>
<evidence type="ECO:0000256" key="1">
    <source>
        <dbReference type="ARBA" id="ARBA00022448"/>
    </source>
</evidence>
<dbReference type="Pfam" id="PF00005">
    <property type="entry name" value="ABC_tran"/>
    <property type="match status" value="1"/>
</dbReference>
<keyword evidence="1" id="KW-0813">Transport</keyword>
<evidence type="ECO:0000256" key="2">
    <source>
        <dbReference type="ARBA" id="ARBA00022741"/>
    </source>
</evidence>
<keyword evidence="3" id="KW-0067">ATP-binding</keyword>
<dbReference type="PANTHER" id="PTHR42939">
    <property type="entry name" value="ABC TRANSPORTER ATP-BINDING PROTEIN ALBC-RELATED"/>
    <property type="match status" value="1"/>
</dbReference>
<organism evidence="5">
    <name type="scientific">marine metagenome</name>
    <dbReference type="NCBI Taxonomy" id="408172"/>
    <lineage>
        <taxon>unclassified sequences</taxon>
        <taxon>metagenomes</taxon>
        <taxon>ecological metagenomes</taxon>
    </lineage>
</organism>
<dbReference type="SUPFAM" id="SSF52540">
    <property type="entry name" value="P-loop containing nucleoside triphosphate hydrolases"/>
    <property type="match status" value="1"/>
</dbReference>
<feature type="domain" description="ABC transporter" evidence="4">
    <location>
        <begin position="2"/>
        <end position="226"/>
    </location>
</feature>
<dbReference type="CDD" id="cd03230">
    <property type="entry name" value="ABC_DR_subfamily_A"/>
    <property type="match status" value="1"/>
</dbReference>
<dbReference type="InterPro" id="IPR027417">
    <property type="entry name" value="P-loop_NTPase"/>
</dbReference>
<dbReference type="SMART" id="SM00382">
    <property type="entry name" value="AAA"/>
    <property type="match status" value="1"/>
</dbReference>
<sequence>MIEIKNLTMKYKNGKGVSDISLSVQDGVVTGLLGPNGSGKSTTMRSFMGLLNFSNGNCFANDINTVSNSIEAKNIIGYLPGDPHLPQNLSSRFLFSIASKLRSHSIDYALELAEKFDLNPDIKMKELSRGNKQKSALILAFLHKPKVIILDEPTSGLDPFHQRTFFALIEEYAKKGASILLSSHIVTEIERIASSIAVLKDGKKVYDETMETFIKSANDDGQEIEDAFFAFYDKELK</sequence>
<proteinExistence type="predicted"/>
<reference evidence="5" key="1">
    <citation type="submission" date="2018-05" db="EMBL/GenBank/DDBJ databases">
        <authorList>
            <person name="Lanie J.A."/>
            <person name="Ng W.-L."/>
            <person name="Kazmierczak K.M."/>
            <person name="Andrzejewski T.M."/>
            <person name="Davidsen T.M."/>
            <person name="Wayne K.J."/>
            <person name="Tettelin H."/>
            <person name="Glass J.I."/>
            <person name="Rusch D."/>
            <person name="Podicherti R."/>
            <person name="Tsui H.-C.T."/>
            <person name="Winkler M.E."/>
        </authorList>
    </citation>
    <scope>NUCLEOTIDE SEQUENCE</scope>
</reference>
<dbReference type="InterPro" id="IPR003593">
    <property type="entry name" value="AAA+_ATPase"/>
</dbReference>